<dbReference type="EMBL" id="DXHL01000006">
    <property type="protein sequence ID" value="HIW10080.1"/>
    <property type="molecule type" value="Genomic_DNA"/>
</dbReference>
<keyword evidence="3" id="KW-0233">DNA recombination</keyword>
<dbReference type="GO" id="GO:0015074">
    <property type="term" value="P:DNA integration"/>
    <property type="evidence" value="ECO:0007669"/>
    <property type="project" value="InterPro"/>
</dbReference>
<dbReference type="Pfam" id="PF13102">
    <property type="entry name" value="Phage_int_SAM_5"/>
    <property type="match status" value="1"/>
</dbReference>
<dbReference type="InterPro" id="IPR011010">
    <property type="entry name" value="DNA_brk_join_enz"/>
</dbReference>
<evidence type="ECO:0000256" key="1">
    <source>
        <dbReference type="ARBA" id="ARBA00008857"/>
    </source>
</evidence>
<dbReference type="Pfam" id="PF00589">
    <property type="entry name" value="Phage_integrase"/>
    <property type="match status" value="1"/>
</dbReference>
<accession>A0A9D1QD84</accession>
<dbReference type="GO" id="GO:0006310">
    <property type="term" value="P:DNA recombination"/>
    <property type="evidence" value="ECO:0007669"/>
    <property type="project" value="UniProtKB-KW"/>
</dbReference>
<evidence type="ECO:0000256" key="2">
    <source>
        <dbReference type="ARBA" id="ARBA00023125"/>
    </source>
</evidence>
<dbReference type="Proteomes" id="UP000823926">
    <property type="component" value="Unassembled WGS sequence"/>
</dbReference>
<sequence>MYKYTKDGVSVTSVLDTRRIKNNGRYPVKIQVIYKRIQKYFGTGKELLLDEWQRLPRTRSCYLQEVRRDIISSFDLIKQEVQSLTERGEFSFEELCRRLGRGRDEMLHTTFKRRIDHLRAEQRIGNMLWYTNVYKSIQRFAPRPIPLSEITVSWLERYDKFLRAERKSPVTISMHFRAIRAILNEARKNGTLKETQYPFGKGKFEIQDGEGRKIALNIHQIEQIAHYAEGSRTSLYFRDLWFFIYLCNGINVADLVKLKYANIIDGEICFVRQKTEHTSRKRHEIRAVMTPEMYTILHRWGNPVAPDNYLFPVLDGSESPLQQKIKTQNLTRRINWHMHIIGQKLGIGHISTYTARHSFATILKHSGANIMYISESLGHSDLRATACYLAAFEKEERQKNAHLLTNFAGTSTPSGS</sequence>
<proteinExistence type="inferred from homology"/>
<name>A0A9D1QD84_9BACT</name>
<dbReference type="Gene3D" id="1.10.150.130">
    <property type="match status" value="1"/>
</dbReference>
<evidence type="ECO:0000259" key="4">
    <source>
        <dbReference type="PROSITE" id="PS51898"/>
    </source>
</evidence>
<reference evidence="5" key="1">
    <citation type="journal article" date="2021" name="PeerJ">
        <title>Extensive microbial diversity within the chicken gut microbiome revealed by metagenomics and culture.</title>
        <authorList>
            <person name="Gilroy R."/>
            <person name="Ravi A."/>
            <person name="Getino M."/>
            <person name="Pursley I."/>
            <person name="Horton D.L."/>
            <person name="Alikhan N.F."/>
            <person name="Baker D."/>
            <person name="Gharbi K."/>
            <person name="Hall N."/>
            <person name="Watson M."/>
            <person name="Adriaenssens E.M."/>
            <person name="Foster-Nyarko E."/>
            <person name="Jarju S."/>
            <person name="Secka A."/>
            <person name="Antonio M."/>
            <person name="Oren A."/>
            <person name="Chaudhuri R.R."/>
            <person name="La Ragione R."/>
            <person name="Hildebrand F."/>
            <person name="Pallen M.J."/>
        </authorList>
    </citation>
    <scope>NUCLEOTIDE SEQUENCE</scope>
    <source>
        <strain evidence="5">ChiBcec15-1070</strain>
    </source>
</reference>
<dbReference type="PROSITE" id="PS51898">
    <property type="entry name" value="TYR_RECOMBINASE"/>
    <property type="match status" value="1"/>
</dbReference>
<reference evidence="5" key="2">
    <citation type="submission" date="2021-04" db="EMBL/GenBank/DDBJ databases">
        <authorList>
            <person name="Gilroy R."/>
        </authorList>
    </citation>
    <scope>NUCLEOTIDE SEQUENCE</scope>
    <source>
        <strain evidence="5">ChiBcec15-1070</strain>
    </source>
</reference>
<dbReference type="PANTHER" id="PTHR30349:SF64">
    <property type="entry name" value="PROPHAGE INTEGRASE INTD-RELATED"/>
    <property type="match status" value="1"/>
</dbReference>
<comment type="caution">
    <text evidence="5">The sequence shown here is derived from an EMBL/GenBank/DDBJ whole genome shotgun (WGS) entry which is preliminary data.</text>
</comment>
<dbReference type="Gene3D" id="1.10.443.10">
    <property type="entry name" value="Intergrase catalytic core"/>
    <property type="match status" value="1"/>
</dbReference>
<dbReference type="InterPro" id="IPR013762">
    <property type="entry name" value="Integrase-like_cat_sf"/>
</dbReference>
<evidence type="ECO:0000313" key="5">
    <source>
        <dbReference type="EMBL" id="HIW10080.1"/>
    </source>
</evidence>
<dbReference type="InterPro" id="IPR002104">
    <property type="entry name" value="Integrase_catalytic"/>
</dbReference>
<keyword evidence="2" id="KW-0238">DNA-binding</keyword>
<feature type="domain" description="Tyr recombinase" evidence="4">
    <location>
        <begin position="211"/>
        <end position="403"/>
    </location>
</feature>
<dbReference type="InterPro" id="IPR050090">
    <property type="entry name" value="Tyrosine_recombinase_XerCD"/>
</dbReference>
<dbReference type="PANTHER" id="PTHR30349">
    <property type="entry name" value="PHAGE INTEGRASE-RELATED"/>
    <property type="match status" value="1"/>
</dbReference>
<protein>
    <submittedName>
        <fullName evidence="5">Site-specific integrase</fullName>
    </submittedName>
</protein>
<evidence type="ECO:0000313" key="6">
    <source>
        <dbReference type="Proteomes" id="UP000823926"/>
    </source>
</evidence>
<dbReference type="SUPFAM" id="SSF56349">
    <property type="entry name" value="DNA breaking-rejoining enzymes"/>
    <property type="match status" value="1"/>
</dbReference>
<organism evidence="5 6">
    <name type="scientific">Candidatus Rikenella faecigallinarum</name>
    <dbReference type="NCBI Taxonomy" id="2838745"/>
    <lineage>
        <taxon>Bacteria</taxon>
        <taxon>Pseudomonadati</taxon>
        <taxon>Bacteroidota</taxon>
        <taxon>Bacteroidia</taxon>
        <taxon>Bacteroidales</taxon>
        <taxon>Rikenellaceae</taxon>
        <taxon>Rikenella</taxon>
    </lineage>
</organism>
<comment type="similarity">
    <text evidence="1">Belongs to the 'phage' integrase family.</text>
</comment>
<dbReference type="AlphaFoldDB" id="A0A9D1QD84"/>
<dbReference type="InterPro" id="IPR010998">
    <property type="entry name" value="Integrase_recombinase_N"/>
</dbReference>
<gene>
    <name evidence="5" type="ORF">H9888_01130</name>
</gene>
<evidence type="ECO:0000256" key="3">
    <source>
        <dbReference type="ARBA" id="ARBA00023172"/>
    </source>
</evidence>
<dbReference type="InterPro" id="IPR025269">
    <property type="entry name" value="SAM-like_dom"/>
</dbReference>
<dbReference type="GO" id="GO:0003677">
    <property type="term" value="F:DNA binding"/>
    <property type="evidence" value="ECO:0007669"/>
    <property type="project" value="UniProtKB-KW"/>
</dbReference>